<dbReference type="InterPro" id="IPR001680">
    <property type="entry name" value="WD40_rpt"/>
</dbReference>
<dbReference type="GO" id="GO:0005634">
    <property type="term" value="C:nucleus"/>
    <property type="evidence" value="ECO:0007669"/>
    <property type="project" value="TreeGrafter"/>
</dbReference>
<dbReference type="SMART" id="SM00256">
    <property type="entry name" value="FBOX"/>
    <property type="match status" value="1"/>
</dbReference>
<dbReference type="GO" id="GO:0043161">
    <property type="term" value="P:proteasome-mediated ubiquitin-dependent protein catabolic process"/>
    <property type="evidence" value="ECO:0007669"/>
    <property type="project" value="TreeGrafter"/>
</dbReference>
<dbReference type="Pfam" id="PF00400">
    <property type="entry name" value="WD40"/>
    <property type="match status" value="3"/>
</dbReference>
<dbReference type="FunFam" id="1.20.1280.50:FF:000133">
    <property type="entry name" value="F-box and WD repeat domain-containing 7"/>
    <property type="match status" value="1"/>
</dbReference>
<keyword evidence="2" id="KW-0677">Repeat</keyword>
<feature type="domain" description="F-box" evidence="5">
    <location>
        <begin position="110"/>
        <end position="156"/>
    </location>
</feature>
<reference evidence="6 7" key="1">
    <citation type="journal article" date="2019" name="PLoS Biol.">
        <title>Sex chromosomes control vertical transmission of feminizing Wolbachia symbionts in an isopod.</title>
        <authorList>
            <person name="Becking T."/>
            <person name="Chebbi M.A."/>
            <person name="Giraud I."/>
            <person name="Moumen B."/>
            <person name="Laverre T."/>
            <person name="Caubet Y."/>
            <person name="Peccoud J."/>
            <person name="Gilbert C."/>
            <person name="Cordaux R."/>
        </authorList>
    </citation>
    <scope>NUCLEOTIDE SEQUENCE [LARGE SCALE GENOMIC DNA]</scope>
    <source>
        <strain evidence="6">ANa2</strain>
        <tissue evidence="6">Whole body excluding digestive tract and cuticle</tissue>
    </source>
</reference>
<evidence type="ECO:0000256" key="4">
    <source>
        <dbReference type="SAM" id="Phobius"/>
    </source>
</evidence>
<keyword evidence="1 3" id="KW-0853">WD repeat</keyword>
<dbReference type="InterPro" id="IPR036047">
    <property type="entry name" value="F-box-like_dom_sf"/>
</dbReference>
<dbReference type="PROSITE" id="PS00678">
    <property type="entry name" value="WD_REPEATS_1"/>
    <property type="match status" value="2"/>
</dbReference>
<evidence type="ECO:0000313" key="7">
    <source>
        <dbReference type="Proteomes" id="UP000326759"/>
    </source>
</evidence>
<dbReference type="OrthoDB" id="190105at2759"/>
<protein>
    <submittedName>
        <fullName evidence="6">F-box/WD repeat-containing protein 7</fullName>
    </submittedName>
</protein>
<comment type="caution">
    <text evidence="6">The sequence shown here is derived from an EMBL/GenBank/DDBJ whole genome shotgun (WGS) entry which is preliminary data.</text>
</comment>
<dbReference type="PANTHER" id="PTHR19849">
    <property type="entry name" value="PHOSPHOLIPASE A-2-ACTIVATING PROTEIN"/>
    <property type="match status" value="1"/>
</dbReference>
<dbReference type="Gene3D" id="2.130.10.10">
    <property type="entry name" value="YVTN repeat-like/Quinoprotein amine dehydrogenase"/>
    <property type="match status" value="1"/>
</dbReference>
<dbReference type="GO" id="GO:0005737">
    <property type="term" value="C:cytoplasm"/>
    <property type="evidence" value="ECO:0007669"/>
    <property type="project" value="TreeGrafter"/>
</dbReference>
<evidence type="ECO:0000256" key="3">
    <source>
        <dbReference type="PROSITE-ProRule" id="PRU00221"/>
    </source>
</evidence>
<dbReference type="InterPro" id="IPR001810">
    <property type="entry name" value="F-box_dom"/>
</dbReference>
<dbReference type="GO" id="GO:0043130">
    <property type="term" value="F:ubiquitin binding"/>
    <property type="evidence" value="ECO:0007669"/>
    <property type="project" value="TreeGrafter"/>
</dbReference>
<dbReference type="AlphaFoldDB" id="A0A5N5SNL3"/>
<gene>
    <name evidence="6" type="primary">FBXW7_0</name>
    <name evidence="6" type="ORF">Anas_12841</name>
</gene>
<evidence type="ECO:0000259" key="5">
    <source>
        <dbReference type="PROSITE" id="PS50181"/>
    </source>
</evidence>
<dbReference type="SMART" id="SM00320">
    <property type="entry name" value="WD40"/>
    <property type="match status" value="3"/>
</dbReference>
<organism evidence="6 7">
    <name type="scientific">Armadillidium nasatum</name>
    <dbReference type="NCBI Taxonomy" id="96803"/>
    <lineage>
        <taxon>Eukaryota</taxon>
        <taxon>Metazoa</taxon>
        <taxon>Ecdysozoa</taxon>
        <taxon>Arthropoda</taxon>
        <taxon>Crustacea</taxon>
        <taxon>Multicrustacea</taxon>
        <taxon>Malacostraca</taxon>
        <taxon>Eumalacostraca</taxon>
        <taxon>Peracarida</taxon>
        <taxon>Isopoda</taxon>
        <taxon>Oniscidea</taxon>
        <taxon>Crinocheta</taxon>
        <taxon>Armadillidiidae</taxon>
        <taxon>Armadillidium</taxon>
    </lineage>
</organism>
<dbReference type="SUPFAM" id="SSF81383">
    <property type="entry name" value="F-box domain"/>
    <property type="match status" value="1"/>
</dbReference>
<evidence type="ECO:0000313" key="6">
    <source>
        <dbReference type="EMBL" id="KAB7495298.1"/>
    </source>
</evidence>
<accession>A0A5N5SNL3</accession>
<dbReference type="InterPro" id="IPR036322">
    <property type="entry name" value="WD40_repeat_dom_sf"/>
</dbReference>
<keyword evidence="4" id="KW-0472">Membrane</keyword>
<feature type="repeat" description="WD" evidence="3">
    <location>
        <begin position="251"/>
        <end position="290"/>
    </location>
</feature>
<keyword evidence="7" id="KW-1185">Reference proteome</keyword>
<keyword evidence="4" id="KW-0812">Transmembrane</keyword>
<dbReference type="InterPro" id="IPR019775">
    <property type="entry name" value="WD40_repeat_CS"/>
</dbReference>
<dbReference type="PANTHER" id="PTHR19849:SF1">
    <property type="entry name" value="F-BOX_WD REPEAT-CONTAINING PROTEIN 7"/>
    <property type="match status" value="1"/>
</dbReference>
<dbReference type="EMBL" id="SEYY01022776">
    <property type="protein sequence ID" value="KAB7495298.1"/>
    <property type="molecule type" value="Genomic_DNA"/>
</dbReference>
<sequence length="363" mass="41546">MQKVENEHCIFHRRSKTEITDSRTGNKAKRRCRLRYFNWYHTVDDSCERIKSSSHISHKFSPPAGLRAWLSKYQSWNQSQKLFALDSLIDICDLSQVRHIHQTILPQFQRDFISLLPKELALYVLSFLEPKDLLRAAQTCKYWNILAADNLLWREKCREAGLEDHLLVLNQRRKKGTSVSHMSPFKAAYMRQHRIEMNWRLNPLRSPRILKGHDDHVITCLQFSGNVVVSGSDDNTLKVWDATTGKCMRTLSGHTGGVWSSQMSDNLIVSGSTDRMLRVWNATTGDCIHTLYGHTSTVRCLHLHGKKAAADLLQSVGMKCRTSASVKCTLLTYKGIKVSLLLVSNIALAIFGFRYVVCNVAKW</sequence>
<evidence type="ECO:0000256" key="1">
    <source>
        <dbReference type="ARBA" id="ARBA00022574"/>
    </source>
</evidence>
<proteinExistence type="predicted"/>
<evidence type="ECO:0000256" key="2">
    <source>
        <dbReference type="ARBA" id="ARBA00022737"/>
    </source>
</evidence>
<dbReference type="Proteomes" id="UP000326759">
    <property type="component" value="Unassembled WGS sequence"/>
</dbReference>
<dbReference type="SUPFAM" id="SSF50978">
    <property type="entry name" value="WD40 repeat-like"/>
    <property type="match status" value="1"/>
</dbReference>
<keyword evidence="4" id="KW-1133">Transmembrane helix</keyword>
<dbReference type="Gene3D" id="1.20.1280.50">
    <property type="match status" value="1"/>
</dbReference>
<dbReference type="PROSITE" id="PS50294">
    <property type="entry name" value="WD_REPEATS_REGION"/>
    <property type="match status" value="2"/>
</dbReference>
<dbReference type="InterPro" id="IPR015943">
    <property type="entry name" value="WD40/YVTN_repeat-like_dom_sf"/>
</dbReference>
<dbReference type="PROSITE" id="PS50181">
    <property type="entry name" value="FBOX"/>
    <property type="match status" value="1"/>
</dbReference>
<name>A0A5N5SNL3_9CRUS</name>
<dbReference type="PROSITE" id="PS50082">
    <property type="entry name" value="WD_REPEATS_2"/>
    <property type="match status" value="2"/>
</dbReference>
<feature type="transmembrane region" description="Helical" evidence="4">
    <location>
        <begin position="338"/>
        <end position="357"/>
    </location>
</feature>
<dbReference type="GO" id="GO:0010992">
    <property type="term" value="P:ubiquitin recycling"/>
    <property type="evidence" value="ECO:0007669"/>
    <property type="project" value="TreeGrafter"/>
</dbReference>
<dbReference type="Pfam" id="PF12937">
    <property type="entry name" value="F-box-like"/>
    <property type="match status" value="1"/>
</dbReference>
<feature type="non-terminal residue" evidence="6">
    <location>
        <position position="363"/>
    </location>
</feature>
<feature type="repeat" description="WD" evidence="3">
    <location>
        <begin position="224"/>
        <end position="250"/>
    </location>
</feature>